<proteinExistence type="predicted"/>
<name>A0AC61S014_9FIRM</name>
<dbReference type="Proteomes" id="UP000304953">
    <property type="component" value="Unassembled WGS sequence"/>
</dbReference>
<accession>A0AC61S014</accession>
<protein>
    <submittedName>
        <fullName evidence="1">Uncharacterized protein</fullName>
    </submittedName>
</protein>
<comment type="caution">
    <text evidence="1">The sequence shown here is derived from an EMBL/GenBank/DDBJ whole genome shotgun (WGS) entry which is preliminary data.</text>
</comment>
<dbReference type="EMBL" id="SRYA01000005">
    <property type="protein sequence ID" value="TGY97699.1"/>
    <property type="molecule type" value="Genomic_DNA"/>
</dbReference>
<sequence>MEQKAVEMDFYKENYADEFFEDFGGAEAAKLKYPLVYAAVQKTHQWEKEAALRGKRQNEKTNGDDMEEKGFVLGAIYPTTAGKTDAFLEGRMTEAEPTDHVIACDALGTVKEAVQIGVTMELMDLTLGSLLDVTSSCVETTDIKGSIACLTKEIGLYNDHNLQADSAFYYLYPNGVCGKAKMKATNYALINGNSMVSEFVVDDPKIMADHTSNKHVTIVYDREPKNQEKADYSYKKDEIEIQGDLVRTIIPVNGSIHLAKNLEPKGLSSVIGLLLIYNEETVVSYHYQNIGELNNYLTPEKQSDGTYKLKFAFDKDWGAYLKKTRYNDGTYITDCQLRWSFRYDCYRLGNDGKRLKDENGDEVIFELGFCINSEASAPSGGQYNKSGGNKVVIPYLFIQWGCFGRDTKIKMADGTQKPVSEIEPGESVMDDKGNSAVVREVYTGQEESLFQIQTESGKILELTAGHPVLTEIGMVKACNLAPGAALCTEEGREEIAEINEKEYHGTVYSLDCGGAHLIANGLTAGDFVCQNEGKKKKTPEISEEMRALMDEMKRMLKDFASSANAV</sequence>
<keyword evidence="2" id="KW-1185">Reference proteome</keyword>
<evidence type="ECO:0000313" key="2">
    <source>
        <dbReference type="Proteomes" id="UP000304953"/>
    </source>
</evidence>
<evidence type="ECO:0000313" key="1">
    <source>
        <dbReference type="EMBL" id="TGY97699.1"/>
    </source>
</evidence>
<reference evidence="1" key="1">
    <citation type="submission" date="2019-04" db="EMBL/GenBank/DDBJ databases">
        <title>Microbes associate with the intestines of laboratory mice.</title>
        <authorList>
            <person name="Navarre W."/>
            <person name="Wong E."/>
            <person name="Huang K."/>
            <person name="Tropini C."/>
            <person name="Ng K."/>
            <person name="Yu B."/>
        </authorList>
    </citation>
    <scope>NUCLEOTIDE SEQUENCE</scope>
    <source>
        <strain evidence="1">NM01_1-7b</strain>
    </source>
</reference>
<gene>
    <name evidence="1" type="ORF">E5329_03595</name>
</gene>
<organism evidence="1 2">
    <name type="scientific">Petralouisia muris</name>
    <dbReference type="NCBI Taxonomy" id="3032872"/>
    <lineage>
        <taxon>Bacteria</taxon>
        <taxon>Bacillati</taxon>
        <taxon>Bacillota</taxon>
        <taxon>Clostridia</taxon>
        <taxon>Lachnospirales</taxon>
        <taxon>Lachnospiraceae</taxon>
        <taxon>Petralouisia</taxon>
    </lineage>
</organism>